<dbReference type="InterPro" id="IPR000014">
    <property type="entry name" value="PAS"/>
</dbReference>
<evidence type="ECO:0000259" key="13">
    <source>
        <dbReference type="PROSITE" id="PS50112"/>
    </source>
</evidence>
<dbReference type="Pfam" id="PF00989">
    <property type="entry name" value="PAS"/>
    <property type="match status" value="1"/>
</dbReference>
<dbReference type="PROSITE" id="PS50112">
    <property type="entry name" value="PAS"/>
    <property type="match status" value="2"/>
</dbReference>
<keyword evidence="3 9" id="KW-0597">Phosphoprotein</keyword>
<keyword evidence="6" id="KW-0418">Kinase</keyword>
<dbReference type="SMART" id="SM00086">
    <property type="entry name" value="PAC"/>
    <property type="match status" value="3"/>
</dbReference>
<dbReference type="InterPro" id="IPR005467">
    <property type="entry name" value="His_kinase_dom"/>
</dbReference>
<evidence type="ECO:0000259" key="14">
    <source>
        <dbReference type="PROSITE" id="PS50113"/>
    </source>
</evidence>
<evidence type="ECO:0000256" key="8">
    <source>
        <dbReference type="ARBA" id="ARBA00023012"/>
    </source>
</evidence>
<evidence type="ECO:0000256" key="9">
    <source>
        <dbReference type="PROSITE-ProRule" id="PRU00169"/>
    </source>
</evidence>
<dbReference type="InterPro" id="IPR003661">
    <property type="entry name" value="HisK_dim/P_dom"/>
</dbReference>
<evidence type="ECO:0000256" key="3">
    <source>
        <dbReference type="ARBA" id="ARBA00022553"/>
    </source>
</evidence>
<dbReference type="PROSITE" id="PS50113">
    <property type="entry name" value="PAC"/>
    <property type="match status" value="2"/>
</dbReference>
<feature type="coiled-coil region" evidence="10">
    <location>
        <begin position="617"/>
        <end position="651"/>
    </location>
</feature>
<dbReference type="PANTHER" id="PTHR43065:SF42">
    <property type="entry name" value="TWO-COMPONENT SENSOR PPRA"/>
    <property type="match status" value="1"/>
</dbReference>
<feature type="domain" description="PAC" evidence="14">
    <location>
        <begin position="450"/>
        <end position="503"/>
    </location>
</feature>
<dbReference type="Pfam" id="PF00072">
    <property type="entry name" value="Response_reg"/>
    <property type="match status" value="1"/>
</dbReference>
<keyword evidence="4" id="KW-0808">Transferase</keyword>
<keyword evidence="5" id="KW-0547">Nucleotide-binding</keyword>
<gene>
    <name evidence="15" type="ORF">ACFOD3_23150</name>
</gene>
<dbReference type="Pfam" id="PF02518">
    <property type="entry name" value="HATPase_c"/>
    <property type="match status" value="1"/>
</dbReference>
<evidence type="ECO:0000256" key="5">
    <source>
        <dbReference type="ARBA" id="ARBA00022741"/>
    </source>
</evidence>
<dbReference type="InterPro" id="IPR001610">
    <property type="entry name" value="PAC"/>
</dbReference>
<evidence type="ECO:0000256" key="7">
    <source>
        <dbReference type="ARBA" id="ARBA00022840"/>
    </source>
</evidence>
<feature type="modified residue" description="4-aspartylphosphate" evidence="9">
    <location>
        <position position="964"/>
    </location>
</feature>
<keyword evidence="10" id="KW-0175">Coiled coil</keyword>
<evidence type="ECO:0000256" key="6">
    <source>
        <dbReference type="ARBA" id="ARBA00022777"/>
    </source>
</evidence>
<evidence type="ECO:0000313" key="15">
    <source>
        <dbReference type="EMBL" id="MFC3002816.1"/>
    </source>
</evidence>
<dbReference type="Pfam" id="PF13188">
    <property type="entry name" value="PAS_8"/>
    <property type="match status" value="1"/>
</dbReference>
<dbReference type="SMART" id="SM00388">
    <property type="entry name" value="HisKA"/>
    <property type="match status" value="1"/>
</dbReference>
<keyword evidence="8" id="KW-0902">Two-component regulatory system</keyword>
<feature type="domain" description="Response regulatory" evidence="12">
    <location>
        <begin position="914"/>
        <end position="1024"/>
    </location>
</feature>
<evidence type="ECO:0000313" key="16">
    <source>
        <dbReference type="Proteomes" id="UP001595420"/>
    </source>
</evidence>
<dbReference type="Proteomes" id="UP001595420">
    <property type="component" value="Unassembled WGS sequence"/>
</dbReference>
<evidence type="ECO:0000256" key="2">
    <source>
        <dbReference type="ARBA" id="ARBA00012438"/>
    </source>
</evidence>
<reference evidence="16" key="1">
    <citation type="journal article" date="2019" name="Int. J. Syst. Evol. Microbiol.">
        <title>The Global Catalogue of Microorganisms (GCM) 10K type strain sequencing project: providing services to taxonomists for standard genome sequencing and annotation.</title>
        <authorList>
            <consortium name="The Broad Institute Genomics Platform"/>
            <consortium name="The Broad Institute Genome Sequencing Center for Infectious Disease"/>
            <person name="Wu L."/>
            <person name="Ma J."/>
        </authorList>
    </citation>
    <scope>NUCLEOTIDE SEQUENCE [LARGE SCALE GENOMIC DNA]</scope>
    <source>
        <strain evidence="16">CGMCC 1.16855</strain>
    </source>
</reference>
<organism evidence="15 16">
    <name type="scientific">Falsiroseomonas tokyonensis</name>
    <dbReference type="NCBI Taxonomy" id="430521"/>
    <lineage>
        <taxon>Bacteria</taxon>
        <taxon>Pseudomonadati</taxon>
        <taxon>Pseudomonadota</taxon>
        <taxon>Alphaproteobacteria</taxon>
        <taxon>Acetobacterales</taxon>
        <taxon>Roseomonadaceae</taxon>
        <taxon>Falsiroseomonas</taxon>
    </lineage>
</organism>
<name>A0ABV7BYM7_9PROT</name>
<feature type="coiled-coil region" evidence="10">
    <location>
        <begin position="11"/>
        <end position="48"/>
    </location>
</feature>
<dbReference type="NCBIfam" id="TIGR00229">
    <property type="entry name" value="sensory_box"/>
    <property type="match status" value="4"/>
</dbReference>
<dbReference type="SMART" id="SM00091">
    <property type="entry name" value="PAS"/>
    <property type="match status" value="4"/>
</dbReference>
<accession>A0ABV7BYM7</accession>
<feature type="domain" description="PAC" evidence="14">
    <location>
        <begin position="576"/>
        <end position="629"/>
    </location>
</feature>
<evidence type="ECO:0000259" key="12">
    <source>
        <dbReference type="PROSITE" id="PS50110"/>
    </source>
</evidence>
<dbReference type="InterPro" id="IPR013767">
    <property type="entry name" value="PAS_fold"/>
</dbReference>
<feature type="domain" description="PAS" evidence="13">
    <location>
        <begin position="375"/>
        <end position="448"/>
    </location>
</feature>
<dbReference type="EC" id="2.7.13.3" evidence="2"/>
<dbReference type="InterPro" id="IPR003594">
    <property type="entry name" value="HATPase_dom"/>
</dbReference>
<dbReference type="PROSITE" id="PS50109">
    <property type="entry name" value="HIS_KIN"/>
    <property type="match status" value="1"/>
</dbReference>
<dbReference type="SMART" id="SM00387">
    <property type="entry name" value="HATPase_c"/>
    <property type="match status" value="1"/>
</dbReference>
<keyword evidence="7" id="KW-0067">ATP-binding</keyword>
<comment type="caution">
    <text evidence="15">The sequence shown here is derived from an EMBL/GenBank/DDBJ whole genome shotgun (WGS) entry which is preliminary data.</text>
</comment>
<dbReference type="CDD" id="cd00130">
    <property type="entry name" value="PAS"/>
    <property type="match status" value="3"/>
</dbReference>
<dbReference type="PANTHER" id="PTHR43065">
    <property type="entry name" value="SENSOR HISTIDINE KINASE"/>
    <property type="match status" value="1"/>
</dbReference>
<comment type="catalytic activity">
    <reaction evidence="1">
        <text>ATP + protein L-histidine = ADP + protein N-phospho-L-histidine.</text>
        <dbReference type="EC" id="2.7.13.3"/>
    </reaction>
</comment>
<dbReference type="SMART" id="SM00448">
    <property type="entry name" value="REC"/>
    <property type="match status" value="1"/>
</dbReference>
<dbReference type="InterPro" id="IPR013655">
    <property type="entry name" value="PAS_fold_3"/>
</dbReference>
<evidence type="ECO:0000256" key="1">
    <source>
        <dbReference type="ARBA" id="ARBA00000085"/>
    </source>
</evidence>
<keyword evidence="16" id="KW-1185">Reference proteome</keyword>
<evidence type="ECO:0000256" key="10">
    <source>
        <dbReference type="SAM" id="Coils"/>
    </source>
</evidence>
<feature type="domain" description="Histidine kinase" evidence="11">
    <location>
        <begin position="667"/>
        <end position="892"/>
    </location>
</feature>
<evidence type="ECO:0000256" key="4">
    <source>
        <dbReference type="ARBA" id="ARBA00022679"/>
    </source>
</evidence>
<dbReference type="EMBL" id="JBHRSB010000008">
    <property type="protein sequence ID" value="MFC3002816.1"/>
    <property type="molecule type" value="Genomic_DNA"/>
</dbReference>
<dbReference type="Pfam" id="PF08447">
    <property type="entry name" value="PAS_3"/>
    <property type="match status" value="2"/>
</dbReference>
<dbReference type="InterPro" id="IPR001789">
    <property type="entry name" value="Sig_transdc_resp-reg_receiver"/>
</dbReference>
<dbReference type="RefSeq" id="WP_216838996.1">
    <property type="nucleotide sequence ID" value="NZ_JAFNJS010000008.1"/>
</dbReference>
<sequence length="1028" mass="110879">MAEPAAPPSELEQLRAARTALEGEVARLRQELDQARRLAAQRDEARTAEQLSHAGEGAASAARTAAAQLDAGVAWKRAAAMGAALGQRIAEGQARLIAAQSAVAALERANAGLVASRAAIALREADLRAVIESAIDCAIITTDLEGLVLAWNSGARQLLGWDATQALTMDFAEALPPEDRARGAVAADIAAASSGARVSREGWLLRQDGRRVWAAIEAMAIRAGEAEAPAGLLWMLRDRSAAKAALEKEQRCRTLFEAMDEGCCIIEVLFGADGRPDDYRFIEVNAAFERHTGLHDVIGRRMRELMPDHEADWFEIYGRIAGGGGAERFTRRAAALGRWYDVSACRIGPAELRRVAVLFSDITARKQAEDALRESEARFRGFAENSADVLWIVSGDGTRLEYLSPAFERIFGEARDAILADLGRFRDLVHPDDRDSLCGLLPRALAGETAIAHYRVVRPVDGSLVHLRDTGFPIRDAAGAITRAAGIVQDVTDLAQAAAAREAENERFRTLAEGLPQLVWRSAPLGRWTWASPQWTAYTGQDDAASQDAGWLEAVHPADRAAARAAWEVAEARGFYEADFRLRHAGSGHYAWFQTRGLPLRDAAGGLVEWIGACSNIDDQMRARDALQRSAEELEQHVQQRTGELMAAEASLRQSQKLEAIGHLTGGIAHDFNNMLQGVTGALAMAKRRLAEGVAEDVMRYLQVAGDATARAAGLTRRLLAFARRQRLDPRPLDPDALIHGMSDLLRRSMGPAIEIAFHLRDGAGHVVCDGSELENAILNLAINARDAMPSGGQLTIATEDLVLPAAEVIAGEEIAPGNFVSIRIQDTGTGMTPEVLEHVLEPFFTTKPQGEGTGLGLSQVHGFVRQSGGTLRIASRPGEGTTIQLLLPRSATPLAEQAQDAGPTPRAGRPGVTVLLVDDETAVRMPAAERLRDLGYRVVEATDGPTALRLLEEGLRPDILVTDIGLPNGMDGRMMTEEAQRRRPGLPVVFVTGYARVALPEDAVVVTKPFDLDVLARRLAAVRLQPG</sequence>
<protein>
    <recommendedName>
        <fullName evidence="2">histidine kinase</fullName>
        <ecNumber evidence="2">2.7.13.3</ecNumber>
    </recommendedName>
</protein>
<dbReference type="PROSITE" id="PS50110">
    <property type="entry name" value="RESPONSE_REGULATORY"/>
    <property type="match status" value="1"/>
</dbReference>
<dbReference type="InterPro" id="IPR000700">
    <property type="entry name" value="PAS-assoc_C"/>
</dbReference>
<evidence type="ECO:0000259" key="11">
    <source>
        <dbReference type="PROSITE" id="PS50109"/>
    </source>
</evidence>
<feature type="domain" description="PAS" evidence="13">
    <location>
        <begin position="123"/>
        <end position="180"/>
    </location>
</feature>
<proteinExistence type="predicted"/>